<evidence type="ECO:0000313" key="7">
    <source>
        <dbReference type="Proteomes" id="UP000050482"/>
    </source>
</evidence>
<dbReference type="PROSITE" id="PS00588">
    <property type="entry name" value="FLAGELLA_BB_ROD"/>
    <property type="match status" value="1"/>
</dbReference>
<evidence type="ECO:0000256" key="1">
    <source>
        <dbReference type="ARBA" id="ARBA00009677"/>
    </source>
</evidence>
<dbReference type="PANTHER" id="PTHR30435:SF19">
    <property type="entry name" value="FLAGELLAR BASAL-BODY ROD PROTEIN FLGG"/>
    <property type="match status" value="1"/>
</dbReference>
<dbReference type="InterPro" id="IPR001444">
    <property type="entry name" value="Flag_bb_rod_N"/>
</dbReference>
<comment type="caution">
    <text evidence="6">The sequence shown here is derived from an EMBL/GenBank/DDBJ whole genome shotgun (WGS) entry which is preliminary data.</text>
</comment>
<dbReference type="InterPro" id="IPR020013">
    <property type="entry name" value="Flagellar_FlgE/F/G"/>
</dbReference>
<evidence type="ECO:0000259" key="3">
    <source>
        <dbReference type="Pfam" id="PF00460"/>
    </source>
</evidence>
<dbReference type="NCBIfam" id="TIGR03506">
    <property type="entry name" value="FlgEFG_subfam"/>
    <property type="match status" value="2"/>
</dbReference>
<reference evidence="6 7" key="1">
    <citation type="submission" date="2015-09" db="EMBL/GenBank/DDBJ databases">
        <title>Draft genome sequence of Alicyclobacillus ferrooxydans DSM 22381.</title>
        <authorList>
            <person name="Hemp J."/>
        </authorList>
    </citation>
    <scope>NUCLEOTIDE SEQUENCE [LARGE SCALE GENOMIC DNA]</scope>
    <source>
        <strain evidence="6 7">TC-34</strain>
    </source>
</reference>
<gene>
    <name evidence="6" type="ORF">AN477_07185</name>
</gene>
<name>A0A0P9CFQ6_9BACL</name>
<dbReference type="Proteomes" id="UP000050482">
    <property type="component" value="Unassembled WGS sequence"/>
</dbReference>
<dbReference type="InterPro" id="IPR053967">
    <property type="entry name" value="LlgE_F_G-like_D1"/>
</dbReference>
<dbReference type="EMBL" id="LJCO01000033">
    <property type="protein sequence ID" value="KPV44404.1"/>
    <property type="molecule type" value="Genomic_DNA"/>
</dbReference>
<dbReference type="InterPro" id="IPR019776">
    <property type="entry name" value="Flagellar_basal_body_rod_CS"/>
</dbReference>
<feature type="domain" description="Flagellar basal-body/hook protein C-terminal" evidence="4">
    <location>
        <begin position="253"/>
        <end position="297"/>
    </location>
</feature>
<dbReference type="Pfam" id="PF00460">
    <property type="entry name" value="Flg_bb_rod"/>
    <property type="match status" value="1"/>
</dbReference>
<dbReference type="Pfam" id="PF06429">
    <property type="entry name" value="Flg_bbr_C"/>
    <property type="match status" value="1"/>
</dbReference>
<organism evidence="6 7">
    <name type="scientific">Alicyclobacillus ferrooxydans</name>
    <dbReference type="NCBI Taxonomy" id="471514"/>
    <lineage>
        <taxon>Bacteria</taxon>
        <taxon>Bacillati</taxon>
        <taxon>Bacillota</taxon>
        <taxon>Bacilli</taxon>
        <taxon>Bacillales</taxon>
        <taxon>Alicyclobacillaceae</taxon>
        <taxon>Alicyclobacillus</taxon>
    </lineage>
</organism>
<dbReference type="Pfam" id="PF22692">
    <property type="entry name" value="LlgE_F_G_D1"/>
    <property type="match status" value="1"/>
</dbReference>
<comment type="subcellular location">
    <subcellularLocation>
        <location evidence="2">Bacterial flagellum basal body</location>
    </subcellularLocation>
</comment>
<evidence type="ECO:0000256" key="2">
    <source>
        <dbReference type="RuleBase" id="RU362116"/>
    </source>
</evidence>
<feature type="domain" description="Flagellar basal body rod protein N-terminal" evidence="3">
    <location>
        <begin position="4"/>
        <end position="34"/>
    </location>
</feature>
<keyword evidence="7" id="KW-1185">Reference proteome</keyword>
<dbReference type="SUPFAM" id="SSF117143">
    <property type="entry name" value="Flagellar hook protein flgE"/>
    <property type="match status" value="1"/>
</dbReference>
<feature type="domain" description="Flagellar hook protein FlgE/F/G-like D1" evidence="5">
    <location>
        <begin position="91"/>
        <end position="201"/>
    </location>
</feature>
<dbReference type="PANTHER" id="PTHR30435">
    <property type="entry name" value="FLAGELLAR PROTEIN"/>
    <property type="match status" value="1"/>
</dbReference>
<dbReference type="GO" id="GO:0009425">
    <property type="term" value="C:bacterial-type flagellum basal body"/>
    <property type="evidence" value="ECO:0007669"/>
    <property type="project" value="UniProtKB-SubCell"/>
</dbReference>
<dbReference type="STRING" id="471514.AN477_07185"/>
<evidence type="ECO:0000259" key="5">
    <source>
        <dbReference type="Pfam" id="PF22692"/>
    </source>
</evidence>
<dbReference type="InterPro" id="IPR010930">
    <property type="entry name" value="Flg_bb/hook_C_dom"/>
</dbReference>
<comment type="similarity">
    <text evidence="1 2">Belongs to the flagella basal body rod proteins family.</text>
</comment>
<dbReference type="OrthoDB" id="9804559at2"/>
<dbReference type="InterPro" id="IPR037925">
    <property type="entry name" value="FlgE/F/G-like"/>
</dbReference>
<evidence type="ECO:0000313" key="6">
    <source>
        <dbReference type="EMBL" id="KPV44404.1"/>
    </source>
</evidence>
<sequence length="299" mass="30905">MGLLDTPVSGMDAYNQWMQVIGNNIANVNTVGYKSSDVNFETMLSQTMSQGASAGGGTNPEQVGLGVAVGQIAPNFSEGSLVQTGSPSDMAINGNGFFVVNTKPDGTGTFYYERAGNFAPDSNGYLVDPNGNYLMGVDTSTSTSGTGSGTGTGSANTTPTWSAINIESLAANSGTGTTGTTPTFSGQPSTYTIGQNGTITVQNGKTYNIMLADFPNPSGLDAVGNNLYQAPTGGNEGTVTYNQGGQSNLGTIQQGMLEQSNVDLTKEMSNMIQAQTDYNANSKVINTANGMLQFMLQQV</sequence>
<proteinExistence type="inferred from homology"/>
<keyword evidence="2" id="KW-0975">Bacterial flagellum</keyword>
<dbReference type="RefSeq" id="WP_054968491.1">
    <property type="nucleotide sequence ID" value="NZ_LJCO01000033.1"/>
</dbReference>
<accession>A0A0P9CFQ6</accession>
<dbReference type="GO" id="GO:0071978">
    <property type="term" value="P:bacterial-type flagellum-dependent swarming motility"/>
    <property type="evidence" value="ECO:0007669"/>
    <property type="project" value="TreeGrafter"/>
</dbReference>
<dbReference type="PATRIC" id="fig|471514.4.peg.3679"/>
<evidence type="ECO:0000259" key="4">
    <source>
        <dbReference type="Pfam" id="PF06429"/>
    </source>
</evidence>
<dbReference type="AlphaFoldDB" id="A0A0P9CFQ6"/>
<protein>
    <submittedName>
        <fullName evidence="6">Uncharacterized protein</fullName>
    </submittedName>
</protein>